<evidence type="ECO:0000313" key="1">
    <source>
        <dbReference type="EMBL" id="KAK3681374.1"/>
    </source>
</evidence>
<dbReference type="PANTHER" id="PTHR38797">
    <property type="entry name" value="NUCLEAR PORE COMPLEX PROTEIN NUP85-RELATED"/>
    <property type="match status" value="1"/>
</dbReference>
<reference evidence="1" key="2">
    <citation type="submission" date="2023-06" db="EMBL/GenBank/DDBJ databases">
        <authorList>
            <consortium name="Lawrence Berkeley National Laboratory"/>
            <person name="Haridas S."/>
            <person name="Hensen N."/>
            <person name="Bonometti L."/>
            <person name="Westerberg I."/>
            <person name="Brannstrom I.O."/>
            <person name="Guillou S."/>
            <person name="Cros-Aarteil S."/>
            <person name="Calhoun S."/>
            <person name="Kuo A."/>
            <person name="Mondo S."/>
            <person name="Pangilinan J."/>
            <person name="Riley R."/>
            <person name="Labutti K."/>
            <person name="Andreopoulos B."/>
            <person name="Lipzen A."/>
            <person name="Chen C."/>
            <person name="Yanf M."/>
            <person name="Daum C."/>
            <person name="Ng V."/>
            <person name="Clum A."/>
            <person name="Steindorff A."/>
            <person name="Ohm R."/>
            <person name="Martin F."/>
            <person name="Silar P."/>
            <person name="Natvig D."/>
            <person name="Lalanne C."/>
            <person name="Gautier V."/>
            <person name="Ament-Velasquez S.L."/>
            <person name="Kruys A."/>
            <person name="Hutchinson M.I."/>
            <person name="Powell A.J."/>
            <person name="Barry K."/>
            <person name="Miller A.N."/>
            <person name="Grigoriev I.V."/>
            <person name="Debuchy R."/>
            <person name="Gladieux P."/>
            <person name="Thoren M.H."/>
            <person name="Johannesson H."/>
        </authorList>
    </citation>
    <scope>NUCLEOTIDE SEQUENCE</scope>
    <source>
        <strain evidence="1">CBS 314.62</strain>
    </source>
</reference>
<reference evidence="1" key="1">
    <citation type="journal article" date="2023" name="Mol. Phylogenet. Evol.">
        <title>Genome-scale phylogeny and comparative genomics of the fungal order Sordariales.</title>
        <authorList>
            <person name="Hensen N."/>
            <person name="Bonometti L."/>
            <person name="Westerberg I."/>
            <person name="Brannstrom I.O."/>
            <person name="Guillou S."/>
            <person name="Cros-Aarteil S."/>
            <person name="Calhoun S."/>
            <person name="Haridas S."/>
            <person name="Kuo A."/>
            <person name="Mondo S."/>
            <person name="Pangilinan J."/>
            <person name="Riley R."/>
            <person name="LaButti K."/>
            <person name="Andreopoulos B."/>
            <person name="Lipzen A."/>
            <person name="Chen C."/>
            <person name="Yan M."/>
            <person name="Daum C."/>
            <person name="Ng V."/>
            <person name="Clum A."/>
            <person name="Steindorff A."/>
            <person name="Ohm R.A."/>
            <person name="Martin F."/>
            <person name="Silar P."/>
            <person name="Natvig D.O."/>
            <person name="Lalanne C."/>
            <person name="Gautier V."/>
            <person name="Ament-Velasquez S.L."/>
            <person name="Kruys A."/>
            <person name="Hutchinson M.I."/>
            <person name="Powell A.J."/>
            <person name="Barry K."/>
            <person name="Miller A.N."/>
            <person name="Grigoriev I.V."/>
            <person name="Debuchy R."/>
            <person name="Gladieux P."/>
            <person name="Hiltunen Thoren M."/>
            <person name="Johannesson H."/>
        </authorList>
    </citation>
    <scope>NUCLEOTIDE SEQUENCE</scope>
    <source>
        <strain evidence="1">CBS 314.62</strain>
    </source>
</reference>
<comment type="caution">
    <text evidence="1">The sequence shown here is derived from an EMBL/GenBank/DDBJ whole genome shotgun (WGS) entry which is preliminary data.</text>
</comment>
<keyword evidence="2" id="KW-1185">Reference proteome</keyword>
<evidence type="ECO:0000313" key="2">
    <source>
        <dbReference type="Proteomes" id="UP001270362"/>
    </source>
</evidence>
<dbReference type="EMBL" id="JAULSO010000007">
    <property type="protein sequence ID" value="KAK3681374.1"/>
    <property type="molecule type" value="Genomic_DNA"/>
</dbReference>
<protein>
    <submittedName>
        <fullName evidence="1">Uncharacterized protein</fullName>
    </submittedName>
</protein>
<dbReference type="Proteomes" id="UP001270362">
    <property type="component" value="Unassembled WGS sequence"/>
</dbReference>
<dbReference type="AlphaFoldDB" id="A0AAE0WZI2"/>
<dbReference type="InterPro" id="IPR053204">
    <property type="entry name" value="Oxopyrrolidines_Biosynth-assoc"/>
</dbReference>
<dbReference type="PANTHER" id="PTHR38797:SF4">
    <property type="entry name" value="NUCLEAR PORE COMPLEX PROTEIN NUP85"/>
    <property type="match status" value="1"/>
</dbReference>
<name>A0AAE0WZI2_9PEZI</name>
<proteinExistence type="predicted"/>
<dbReference type="Pfam" id="PF12311">
    <property type="entry name" value="DUF3632"/>
    <property type="match status" value="1"/>
</dbReference>
<organism evidence="1 2">
    <name type="scientific">Podospora appendiculata</name>
    <dbReference type="NCBI Taxonomy" id="314037"/>
    <lineage>
        <taxon>Eukaryota</taxon>
        <taxon>Fungi</taxon>
        <taxon>Dikarya</taxon>
        <taxon>Ascomycota</taxon>
        <taxon>Pezizomycotina</taxon>
        <taxon>Sordariomycetes</taxon>
        <taxon>Sordariomycetidae</taxon>
        <taxon>Sordariales</taxon>
        <taxon>Podosporaceae</taxon>
        <taxon>Podospora</taxon>
    </lineage>
</organism>
<sequence length="330" mass="37688">MSSPTKDTEEPEWLKLLQEHANFDDKNITCIIETILIRYLLSNDEEAAATTATKYDAIYSEVYEPNFNGYAGTKKGWSGYLSLFYGTLFRIVDLIPYDDPTQDKIVKLVVELKKLPTHACKIWNKAEFEWVDSLVWAREPILAWELLKQEEMYPPHDEGLDWSDPSEVHDYEEGATAWVNYHAFAARCVAAGLNSGFKHRFDNPAMAIALGLDADYRPAYKKLDCHVMAATQYLTIAADVIDAECVRKQLPPNRHHDWTGWADGKGPAVWKRWGDRLKEIAEAIEGGGELGFRLQDKNKEVVKDLVMRARQKMVALEPELFAEKKTEAEE</sequence>
<gene>
    <name evidence="1" type="ORF">B0T22DRAFT_304560</name>
</gene>
<accession>A0AAE0WZI2</accession>
<dbReference type="InterPro" id="IPR022085">
    <property type="entry name" value="OpdG"/>
</dbReference>